<keyword evidence="2" id="KW-0732">Signal</keyword>
<evidence type="ECO:0000256" key="1">
    <source>
        <dbReference type="SAM" id="MobiDB-lite"/>
    </source>
</evidence>
<feature type="chain" id="PRO_5014798539" evidence="2">
    <location>
        <begin position="34"/>
        <end position="86"/>
    </location>
</feature>
<proteinExistence type="predicted"/>
<reference evidence="3" key="1">
    <citation type="submission" date="2018-01" db="EMBL/GenBank/DDBJ databases">
        <title>An insight into the sialome of Amazonian anophelines.</title>
        <authorList>
            <person name="Ribeiro J.M."/>
            <person name="Scarpassa V."/>
            <person name="Calvo E."/>
        </authorList>
    </citation>
    <scope>NUCLEOTIDE SEQUENCE</scope>
    <source>
        <tissue evidence="3">Salivary glands</tissue>
    </source>
</reference>
<protein>
    <submittedName>
        <fullName evidence="3">Putative secreted peptide</fullName>
    </submittedName>
</protein>
<accession>A0A2M3ZUX9</accession>
<feature type="compositionally biased region" description="Polar residues" evidence="1">
    <location>
        <begin position="62"/>
        <end position="78"/>
    </location>
</feature>
<sequence length="86" mass="9379">MSAVNGRTTPRCWISPSMIILAAMAAGNPTVLAIAECPPCAAGCPYTTKLMPRSSRRPSLQRMPTSWRSTIRSRSLSPKASLFERK</sequence>
<evidence type="ECO:0000313" key="3">
    <source>
        <dbReference type="EMBL" id="MBW32356.1"/>
    </source>
</evidence>
<dbReference type="EMBL" id="GGFM01011605">
    <property type="protein sequence ID" value="MBW32356.1"/>
    <property type="molecule type" value="Transcribed_RNA"/>
</dbReference>
<organism evidence="3">
    <name type="scientific">Anopheles braziliensis</name>
    <dbReference type="NCBI Taxonomy" id="58242"/>
    <lineage>
        <taxon>Eukaryota</taxon>
        <taxon>Metazoa</taxon>
        <taxon>Ecdysozoa</taxon>
        <taxon>Arthropoda</taxon>
        <taxon>Hexapoda</taxon>
        <taxon>Insecta</taxon>
        <taxon>Pterygota</taxon>
        <taxon>Neoptera</taxon>
        <taxon>Endopterygota</taxon>
        <taxon>Diptera</taxon>
        <taxon>Nematocera</taxon>
        <taxon>Culicoidea</taxon>
        <taxon>Culicidae</taxon>
        <taxon>Anophelinae</taxon>
        <taxon>Anopheles</taxon>
    </lineage>
</organism>
<dbReference type="AlphaFoldDB" id="A0A2M3ZUX9"/>
<name>A0A2M3ZUX9_9DIPT</name>
<evidence type="ECO:0000256" key="2">
    <source>
        <dbReference type="SAM" id="SignalP"/>
    </source>
</evidence>
<feature type="region of interest" description="Disordered" evidence="1">
    <location>
        <begin position="52"/>
        <end position="86"/>
    </location>
</feature>
<feature type="signal peptide" evidence="2">
    <location>
        <begin position="1"/>
        <end position="33"/>
    </location>
</feature>